<organism evidence="2">
    <name type="scientific">Citrobacter freundii</name>
    <dbReference type="NCBI Taxonomy" id="546"/>
    <lineage>
        <taxon>Bacteria</taxon>
        <taxon>Pseudomonadati</taxon>
        <taxon>Pseudomonadota</taxon>
        <taxon>Gammaproteobacteria</taxon>
        <taxon>Enterobacterales</taxon>
        <taxon>Enterobacteriaceae</taxon>
        <taxon>Citrobacter</taxon>
        <taxon>Citrobacter freundii complex</taxon>
    </lineage>
</organism>
<feature type="region of interest" description="Disordered" evidence="1">
    <location>
        <begin position="1"/>
        <end position="26"/>
    </location>
</feature>
<proteinExistence type="predicted"/>
<feature type="region of interest" description="Disordered" evidence="1">
    <location>
        <begin position="82"/>
        <end position="137"/>
    </location>
</feature>
<evidence type="ECO:0000313" key="2">
    <source>
        <dbReference type="EMBL" id="QXO83657.1"/>
    </source>
</evidence>
<accession>A0A8F5V6A6</accession>
<dbReference type="EMBL" id="MZ172979">
    <property type="protein sequence ID" value="QXO83657.1"/>
    <property type="molecule type" value="Genomic_DNA"/>
</dbReference>
<protein>
    <recommendedName>
        <fullName evidence="3">GNAT family N-acetyltransferase</fullName>
    </recommendedName>
</protein>
<sequence length="272" mass="29996">MGCGGLHRQAGGTGPATSRASHPLPRRIRPECKPACAADALGARQAACGRCGASGRQRPRRAAQPRAEAPCDELGATAQAGLFHRHHHLRPLRRRGTDRRQHRGTHRHPRHPRPLREARRAGASALPARSARPAAGRVTRCRPLNRKRKQNPIRCGHDPAGLRSALCRDSVRNGYALSRCVAPRCRKPKCEPPIRTQNDACTAAAYPPDWPKRAFEFPILLYCRAPARTVCLINPDNAASLRIADRFGYRAFGNCLYKDAPCIMLERLSPLP</sequence>
<feature type="compositionally biased region" description="Low complexity" evidence="1">
    <location>
        <begin position="121"/>
        <end position="137"/>
    </location>
</feature>
<reference evidence="2" key="1">
    <citation type="submission" date="2021-05" db="EMBL/GenBank/DDBJ databases">
        <authorList>
            <person name="Gatermann S.G."/>
            <person name="Pfennigwerth N.E."/>
        </authorList>
    </citation>
    <scope>NUCLEOTIDE SEQUENCE</scope>
    <source>
        <strain evidence="2">NRZ-49994</strain>
    </source>
</reference>
<name>A0A8F5V6A6_CITFR</name>
<dbReference type="AlphaFoldDB" id="A0A8F5V6A6"/>
<feature type="compositionally biased region" description="Basic residues" evidence="1">
    <location>
        <begin position="83"/>
        <end position="113"/>
    </location>
</feature>
<evidence type="ECO:0008006" key="3">
    <source>
        <dbReference type="Google" id="ProtNLM"/>
    </source>
</evidence>
<evidence type="ECO:0000256" key="1">
    <source>
        <dbReference type="SAM" id="MobiDB-lite"/>
    </source>
</evidence>